<feature type="non-terminal residue" evidence="2">
    <location>
        <position position="125"/>
    </location>
</feature>
<evidence type="ECO:0000259" key="1">
    <source>
        <dbReference type="PROSITE" id="PS50835"/>
    </source>
</evidence>
<evidence type="ECO:0000313" key="3">
    <source>
        <dbReference type="Proteomes" id="UP000613066"/>
    </source>
</evidence>
<dbReference type="PANTHER" id="PTHR47243">
    <property type="entry name" value="SIALOADHESIN"/>
    <property type="match status" value="1"/>
</dbReference>
<dbReference type="AlphaFoldDB" id="A0A851NNL9"/>
<keyword evidence="3" id="KW-1185">Reference proteome</keyword>
<dbReference type="InterPro" id="IPR007110">
    <property type="entry name" value="Ig-like_dom"/>
</dbReference>
<organism evidence="2 3">
    <name type="scientific">Penelope pileata</name>
    <dbReference type="NCBI Taxonomy" id="1118817"/>
    <lineage>
        <taxon>Eukaryota</taxon>
        <taxon>Metazoa</taxon>
        <taxon>Chordata</taxon>
        <taxon>Craniata</taxon>
        <taxon>Vertebrata</taxon>
        <taxon>Euteleostomi</taxon>
        <taxon>Archelosauria</taxon>
        <taxon>Archosauria</taxon>
        <taxon>Dinosauria</taxon>
        <taxon>Saurischia</taxon>
        <taxon>Theropoda</taxon>
        <taxon>Coelurosauria</taxon>
        <taxon>Aves</taxon>
        <taxon>Neognathae</taxon>
        <taxon>Galloanserae</taxon>
        <taxon>Galliformes</taxon>
        <taxon>Cracidae</taxon>
        <taxon>Penelope</taxon>
    </lineage>
</organism>
<reference evidence="2" key="1">
    <citation type="submission" date="2019-09" db="EMBL/GenBank/DDBJ databases">
        <title>Bird 10,000 Genomes (B10K) Project - Family phase.</title>
        <authorList>
            <person name="Zhang G."/>
        </authorList>
    </citation>
    <scope>NUCLEOTIDE SEQUENCE</scope>
    <source>
        <strain evidence="2">B10K-DU-001-08</strain>
        <tissue evidence="2">Muscle</tissue>
    </source>
</reference>
<dbReference type="GO" id="GO:0005886">
    <property type="term" value="C:plasma membrane"/>
    <property type="evidence" value="ECO:0007669"/>
    <property type="project" value="TreeGrafter"/>
</dbReference>
<dbReference type="InterPro" id="IPR003598">
    <property type="entry name" value="Ig_sub2"/>
</dbReference>
<dbReference type="InterPro" id="IPR036179">
    <property type="entry name" value="Ig-like_dom_sf"/>
</dbReference>
<dbReference type="PROSITE" id="PS50835">
    <property type="entry name" value="IG_LIKE"/>
    <property type="match status" value="1"/>
</dbReference>
<dbReference type="SMART" id="SM00408">
    <property type="entry name" value="IGc2"/>
    <property type="match status" value="1"/>
</dbReference>
<dbReference type="InterPro" id="IPR003599">
    <property type="entry name" value="Ig_sub"/>
</dbReference>
<dbReference type="GO" id="GO:0005770">
    <property type="term" value="C:late endosome"/>
    <property type="evidence" value="ECO:0007669"/>
    <property type="project" value="TreeGrafter"/>
</dbReference>
<dbReference type="OrthoDB" id="10039395at2759"/>
<dbReference type="GO" id="GO:0075512">
    <property type="term" value="P:clathrin-dependent endocytosis of virus by host cell"/>
    <property type="evidence" value="ECO:0007669"/>
    <property type="project" value="TreeGrafter"/>
</dbReference>
<dbReference type="SMART" id="SM00409">
    <property type="entry name" value="IG"/>
    <property type="match status" value="1"/>
</dbReference>
<feature type="domain" description="Ig-like" evidence="1">
    <location>
        <begin position="21"/>
        <end position="106"/>
    </location>
</feature>
<name>A0A851NNL9_9GALL</name>
<feature type="non-terminal residue" evidence="2">
    <location>
        <position position="1"/>
    </location>
</feature>
<protein>
    <submittedName>
        <fullName evidence="2">SN protein</fullName>
    </submittedName>
</protein>
<evidence type="ECO:0000313" key="2">
    <source>
        <dbReference type="EMBL" id="NXC41757.1"/>
    </source>
</evidence>
<gene>
    <name evidence="2" type="primary">Siglec1_1</name>
    <name evidence="2" type="ORF">PENPIL_R15726</name>
</gene>
<dbReference type="SUPFAM" id="SSF48726">
    <property type="entry name" value="Immunoglobulin"/>
    <property type="match status" value="1"/>
</dbReference>
<dbReference type="InterPro" id="IPR013783">
    <property type="entry name" value="Ig-like_fold"/>
</dbReference>
<sequence>QYRCTATNAMGNATATRPFVPRATRVLVHPAAEVREGEDVTLSCVAQGDTLGPATYTWYRNGRRLAGGTEPLLHLPSIRSEDGGAFQCQAQGRGDSGDSDTSVAVTLRVLCECQCGGSQSIPTFP</sequence>
<dbReference type="GO" id="GO:0046790">
    <property type="term" value="F:virion binding"/>
    <property type="evidence" value="ECO:0007669"/>
    <property type="project" value="TreeGrafter"/>
</dbReference>
<dbReference type="PANTHER" id="PTHR47243:SF1">
    <property type="entry name" value="SIALOADHESIN"/>
    <property type="match status" value="1"/>
</dbReference>
<dbReference type="EMBL" id="WBMW01001954">
    <property type="protein sequence ID" value="NXC41757.1"/>
    <property type="molecule type" value="Genomic_DNA"/>
</dbReference>
<dbReference type="Pfam" id="PF13895">
    <property type="entry name" value="Ig_2"/>
    <property type="match status" value="1"/>
</dbReference>
<dbReference type="Proteomes" id="UP000613066">
    <property type="component" value="Unassembled WGS sequence"/>
</dbReference>
<dbReference type="Gene3D" id="2.60.40.10">
    <property type="entry name" value="Immunoglobulins"/>
    <property type="match status" value="1"/>
</dbReference>
<accession>A0A851NNL9</accession>
<proteinExistence type="predicted"/>
<dbReference type="GO" id="GO:0005769">
    <property type="term" value="C:early endosome"/>
    <property type="evidence" value="ECO:0007669"/>
    <property type="project" value="TreeGrafter"/>
</dbReference>
<comment type="caution">
    <text evidence="2">The sequence shown here is derived from an EMBL/GenBank/DDBJ whole genome shotgun (WGS) entry which is preliminary data.</text>
</comment>